<dbReference type="OrthoDB" id="1098026at2"/>
<evidence type="ECO:0000313" key="1">
    <source>
        <dbReference type="EMBL" id="QOD59480.1"/>
    </source>
</evidence>
<protein>
    <recommendedName>
        <fullName evidence="3">Transcription regulator BetR N-terminal domain-containing protein</fullName>
    </recommendedName>
</protein>
<dbReference type="Proteomes" id="UP000516764">
    <property type="component" value="Chromosome"/>
</dbReference>
<evidence type="ECO:0000313" key="2">
    <source>
        <dbReference type="Proteomes" id="UP000516764"/>
    </source>
</evidence>
<reference evidence="1 2" key="1">
    <citation type="journal article" date="2016" name="Int. J. Syst. Evol. Microbiol.">
        <title>Polaribacter haliotis sp. nov., isolated from the gut of abalone Haliotis discus hannai.</title>
        <authorList>
            <person name="Kim Y.O."/>
            <person name="Park I.S."/>
            <person name="Park S."/>
            <person name="Nam B.H."/>
            <person name="Park J.M."/>
            <person name="Kim D.G."/>
            <person name="Yoon J.H."/>
        </authorList>
    </citation>
    <scope>NUCLEOTIDE SEQUENCE [LARGE SCALE GENOMIC DNA]</scope>
    <source>
        <strain evidence="1 2">KCTC 52418</strain>
    </source>
</reference>
<accession>A0A7L8ABV6</accession>
<keyword evidence="2" id="KW-1185">Reference proteome</keyword>
<name>A0A7L8ABV6_9FLAO</name>
<organism evidence="1 2">
    <name type="scientific">Polaribacter haliotis</name>
    <dbReference type="NCBI Taxonomy" id="1888915"/>
    <lineage>
        <taxon>Bacteria</taxon>
        <taxon>Pseudomonadati</taxon>
        <taxon>Bacteroidota</taxon>
        <taxon>Flavobacteriia</taxon>
        <taxon>Flavobacteriales</taxon>
        <taxon>Flavobacteriaceae</taxon>
    </lineage>
</organism>
<evidence type="ECO:0008006" key="3">
    <source>
        <dbReference type="Google" id="ProtNLM"/>
    </source>
</evidence>
<proteinExistence type="predicted"/>
<gene>
    <name evidence="1" type="ORF">H9I45_08860</name>
</gene>
<dbReference type="KEGG" id="phal:H9I45_08860"/>
<dbReference type="RefSeq" id="WP_140422769.1">
    <property type="nucleotide sequence ID" value="NZ_CP061813.1"/>
</dbReference>
<dbReference type="AlphaFoldDB" id="A0A7L8ABV6"/>
<dbReference type="EMBL" id="CP061813">
    <property type="protein sequence ID" value="QOD59480.1"/>
    <property type="molecule type" value="Genomic_DNA"/>
</dbReference>
<sequence>MELKKDKLFRFIEGKLSKNISLIDDVADVLDINYDAAYRRVKGKTALTLEDGLILSEHYNFDLNTLLLKKTKDTEKIIVEKTHEILSDNFLNIFFDKSKEETQQVLNSKEGKIINCAKDYPFYHSDNGFLKKFRIFLFLNMLSEKAKSKPVLFSEFNPSKAVLEKYETFLNQYSKVALVEIWNDTTIDNILNQIQYFFEVGLTTEKEAVAIADGLIASLRMLEEQAENQKRKESDNSFHLYHNNLISLLNTVLMKSDSEKKVFVPYTNLTYFKVVDEETTSQIEQHLKKQLQFSTNISGEASVERKKFFNSMYQKIEKRKLKLNF</sequence>